<evidence type="ECO:0000313" key="2">
    <source>
        <dbReference type="Proteomes" id="UP001141253"/>
    </source>
</evidence>
<sequence>MLDRLNQGKFQSSMGFFLSELTVLSSTKPCRAGRGRRWW</sequence>
<accession>A0ABQ9B7I6</accession>
<gene>
    <name evidence="1" type="ORF">OIU77_000280</name>
</gene>
<name>A0ABQ9B7I6_9ROSI</name>
<reference evidence="1" key="1">
    <citation type="submission" date="2022-10" db="EMBL/GenBank/DDBJ databases">
        <authorList>
            <person name="Hyden B.L."/>
            <person name="Feng K."/>
            <person name="Yates T."/>
            <person name="Jawdy S."/>
            <person name="Smart L.B."/>
            <person name="Muchero W."/>
        </authorList>
    </citation>
    <scope>NUCLEOTIDE SEQUENCE</scope>
    <source>
        <tissue evidence="1">Shoot tip</tissue>
    </source>
</reference>
<dbReference type="EMBL" id="JAPFFI010000010">
    <property type="protein sequence ID" value="KAJ6375265.1"/>
    <property type="molecule type" value="Genomic_DNA"/>
</dbReference>
<dbReference type="Proteomes" id="UP001141253">
    <property type="component" value="Chromosome 12"/>
</dbReference>
<keyword evidence="2" id="KW-1185">Reference proteome</keyword>
<protein>
    <submittedName>
        <fullName evidence="1">Uncharacterized protein</fullName>
    </submittedName>
</protein>
<proteinExistence type="predicted"/>
<reference evidence="1" key="2">
    <citation type="journal article" date="2023" name="Int. J. Mol. Sci.">
        <title>De Novo Assembly and Annotation of 11 Diverse Shrub Willow (Salix) Genomes Reveals Novel Gene Organization in Sex-Linked Regions.</title>
        <authorList>
            <person name="Hyden B."/>
            <person name="Feng K."/>
            <person name="Yates T.B."/>
            <person name="Jawdy S."/>
            <person name="Cereghino C."/>
            <person name="Smart L.B."/>
            <person name="Muchero W."/>
        </authorList>
    </citation>
    <scope>NUCLEOTIDE SEQUENCE</scope>
    <source>
        <tissue evidence="1">Shoot tip</tissue>
    </source>
</reference>
<evidence type="ECO:0000313" key="1">
    <source>
        <dbReference type="EMBL" id="KAJ6375265.1"/>
    </source>
</evidence>
<comment type="caution">
    <text evidence="1">The sequence shown here is derived from an EMBL/GenBank/DDBJ whole genome shotgun (WGS) entry which is preliminary data.</text>
</comment>
<organism evidence="1 2">
    <name type="scientific">Salix suchowensis</name>
    <dbReference type="NCBI Taxonomy" id="1278906"/>
    <lineage>
        <taxon>Eukaryota</taxon>
        <taxon>Viridiplantae</taxon>
        <taxon>Streptophyta</taxon>
        <taxon>Embryophyta</taxon>
        <taxon>Tracheophyta</taxon>
        <taxon>Spermatophyta</taxon>
        <taxon>Magnoliopsida</taxon>
        <taxon>eudicotyledons</taxon>
        <taxon>Gunneridae</taxon>
        <taxon>Pentapetalae</taxon>
        <taxon>rosids</taxon>
        <taxon>fabids</taxon>
        <taxon>Malpighiales</taxon>
        <taxon>Salicaceae</taxon>
        <taxon>Saliceae</taxon>
        <taxon>Salix</taxon>
    </lineage>
</organism>